<dbReference type="STRING" id="307507.A0A2V0PNE3"/>
<dbReference type="GO" id="GO:0005634">
    <property type="term" value="C:nucleus"/>
    <property type="evidence" value="ECO:0007669"/>
    <property type="project" value="TreeGrafter"/>
</dbReference>
<comment type="caution">
    <text evidence="2">The sequence shown here is derived from an EMBL/GenBank/DDBJ whole genome shotgun (WGS) entry which is preliminary data.</text>
</comment>
<dbReference type="InParanoid" id="A0A2V0PNE3"/>
<dbReference type="Proteomes" id="UP000247498">
    <property type="component" value="Unassembled WGS sequence"/>
</dbReference>
<dbReference type="GO" id="GO:0004865">
    <property type="term" value="F:protein serine/threonine phosphatase inhibitor activity"/>
    <property type="evidence" value="ECO:0007669"/>
    <property type="project" value="InterPro"/>
</dbReference>
<dbReference type="PANTHER" id="PTHR20835">
    <property type="entry name" value="E3 UBIQUITIN-PROTEIN LIGASE PPP1R11-RELATED"/>
    <property type="match status" value="1"/>
</dbReference>
<proteinExistence type="predicted"/>
<dbReference type="AlphaFoldDB" id="A0A2V0PNE3"/>
<dbReference type="EMBL" id="BDRX01000164">
    <property type="protein sequence ID" value="GBF99603.1"/>
    <property type="molecule type" value="Genomic_DNA"/>
</dbReference>
<dbReference type="OrthoDB" id="307488at2759"/>
<feature type="region of interest" description="Disordered" evidence="1">
    <location>
        <begin position="67"/>
        <end position="110"/>
    </location>
</feature>
<evidence type="ECO:0008006" key="4">
    <source>
        <dbReference type="Google" id="ProtNLM"/>
    </source>
</evidence>
<sequence length="110" mass="11721">MSQPAASGALTGTLTVTAPVADAVTLKLVPKRKKKKSVQWAEDVPEVDEFSGKKKSKKCCIFHKQRSWGDWSDGEDSDGECACGPGDGKPDQQQPPQQPKGPPPPQPGLP</sequence>
<feature type="compositionally biased region" description="Pro residues" evidence="1">
    <location>
        <begin position="96"/>
        <end position="110"/>
    </location>
</feature>
<dbReference type="GO" id="GO:0008157">
    <property type="term" value="F:protein phosphatase 1 binding"/>
    <property type="evidence" value="ECO:0007669"/>
    <property type="project" value="TreeGrafter"/>
</dbReference>
<evidence type="ECO:0000313" key="3">
    <source>
        <dbReference type="Proteomes" id="UP000247498"/>
    </source>
</evidence>
<accession>A0A2V0PNE3</accession>
<evidence type="ECO:0000313" key="2">
    <source>
        <dbReference type="EMBL" id="GBF99603.1"/>
    </source>
</evidence>
<name>A0A2V0PNE3_9CHLO</name>
<gene>
    <name evidence="2" type="ORF">Rsub_12067</name>
</gene>
<dbReference type="Pfam" id="PF07491">
    <property type="entry name" value="PPI_Ypi1"/>
    <property type="match status" value="1"/>
</dbReference>
<reference evidence="2 3" key="1">
    <citation type="journal article" date="2018" name="Sci. Rep.">
        <title>Raphidocelis subcapitata (=Pseudokirchneriella subcapitata) provides an insight into genome evolution and environmental adaptations in the Sphaeropleales.</title>
        <authorList>
            <person name="Suzuki S."/>
            <person name="Yamaguchi H."/>
            <person name="Nakajima N."/>
            <person name="Kawachi M."/>
        </authorList>
    </citation>
    <scope>NUCLEOTIDE SEQUENCE [LARGE SCALE GENOMIC DNA]</scope>
    <source>
        <strain evidence="2 3">NIES-35</strain>
    </source>
</reference>
<dbReference type="InterPro" id="IPR011107">
    <property type="entry name" value="PPI_Ypi1"/>
</dbReference>
<evidence type="ECO:0000256" key="1">
    <source>
        <dbReference type="SAM" id="MobiDB-lite"/>
    </source>
</evidence>
<organism evidence="2 3">
    <name type="scientific">Raphidocelis subcapitata</name>
    <dbReference type="NCBI Taxonomy" id="307507"/>
    <lineage>
        <taxon>Eukaryota</taxon>
        <taxon>Viridiplantae</taxon>
        <taxon>Chlorophyta</taxon>
        <taxon>core chlorophytes</taxon>
        <taxon>Chlorophyceae</taxon>
        <taxon>CS clade</taxon>
        <taxon>Sphaeropleales</taxon>
        <taxon>Selenastraceae</taxon>
        <taxon>Raphidocelis</taxon>
    </lineage>
</organism>
<dbReference type="PANTHER" id="PTHR20835:SF0">
    <property type="entry name" value="E3 UBIQUITIN-PROTEIN LIGASE PPP1R11"/>
    <property type="match status" value="1"/>
</dbReference>
<protein>
    <recommendedName>
        <fullName evidence="4">Type 1 phosphatases regulator</fullName>
    </recommendedName>
</protein>
<keyword evidence="3" id="KW-1185">Reference proteome</keyword>